<evidence type="ECO:0000256" key="4">
    <source>
        <dbReference type="ARBA" id="ARBA00022989"/>
    </source>
</evidence>
<evidence type="ECO:0008006" key="10">
    <source>
        <dbReference type="Google" id="ProtNLM"/>
    </source>
</evidence>
<keyword evidence="5" id="KW-0333">Golgi apparatus</keyword>
<evidence type="ECO:0000256" key="3">
    <source>
        <dbReference type="ARBA" id="ARBA00022692"/>
    </source>
</evidence>
<keyword evidence="2" id="KW-0808">Transferase</keyword>
<dbReference type="AlphaFoldDB" id="G0JLX9"/>
<dbReference type="PANTHER" id="PTHR12137">
    <property type="entry name" value="CARBOHYDRATE SULFOTRANSFERASE"/>
    <property type="match status" value="1"/>
</dbReference>
<dbReference type="STRING" id="743299.Acife_3232"/>
<dbReference type="InterPro" id="IPR018011">
    <property type="entry name" value="Carb_sulfotrans_8-10"/>
</dbReference>
<dbReference type="GO" id="GO:0016020">
    <property type="term" value="C:membrane"/>
    <property type="evidence" value="ECO:0007669"/>
    <property type="project" value="InterPro"/>
</dbReference>
<dbReference type="RefSeq" id="WP_014030519.1">
    <property type="nucleotide sequence ID" value="NC_015942.1"/>
</dbReference>
<organism evidence="8 9">
    <name type="scientific">Acidithiobacillus ferrivorans SS3</name>
    <dbReference type="NCBI Taxonomy" id="743299"/>
    <lineage>
        <taxon>Bacteria</taxon>
        <taxon>Pseudomonadati</taxon>
        <taxon>Pseudomonadota</taxon>
        <taxon>Acidithiobacillia</taxon>
        <taxon>Acidithiobacillales</taxon>
        <taxon>Acidithiobacillaceae</taxon>
        <taxon>Acidithiobacillus</taxon>
    </lineage>
</organism>
<keyword evidence="6" id="KW-0472">Membrane</keyword>
<proteinExistence type="predicted"/>
<reference evidence="8 9" key="1">
    <citation type="journal article" date="2011" name="J. Bacteriol.">
        <title>Draft genome of the psychrotolerant acidophile Acidithiobacillus ferrivorans SS3.</title>
        <authorList>
            <person name="Liljeqvist M."/>
            <person name="Valdes J."/>
            <person name="Holmes D.S."/>
            <person name="Dopson M."/>
        </authorList>
    </citation>
    <scope>NUCLEOTIDE SEQUENCE [LARGE SCALE GENOMIC DNA]</scope>
    <source>
        <strain evidence="8 9">SS3</strain>
    </source>
</reference>
<evidence type="ECO:0000256" key="6">
    <source>
        <dbReference type="ARBA" id="ARBA00023136"/>
    </source>
</evidence>
<evidence type="ECO:0000313" key="9">
    <source>
        <dbReference type="Proteomes" id="UP000009220"/>
    </source>
</evidence>
<dbReference type="HOGENOM" id="CLU_802985_0_0_6"/>
<sequence length="343" mass="39791">MNHKDLPYIGNENLFEYLRFNSYRSERYKLFYIATPKVACTTLKWWFASLEGCAKIIRGATDSSESDPELIIHDTFHKVAPKVTGLQPNALLEVLSSDSYFRFAVVRNPYKRIFSAWQSKLLLQEPLQVGPYVKFDFYNKRIENPDDVAEAFEGFLEHLATQETPTYWDHHWTPQAALLRPDLINYSQLVQIEHVDGLSKALADRLGAYIPDPFSVRRTNESLIPYLPEFVTARSSEFIRTLYAEDFDKFEYDRQPPKPKETFSADQFDVALQAIKIIRGRHQRMGEYVRHTSSLNQAVAERDGQLGSVRQSLETHLQAHEEVQRLQQERVEEAKKISEPSRG</sequence>
<comment type="subcellular location">
    <subcellularLocation>
        <location evidence="1">Golgi apparatus membrane</location>
        <topology evidence="1">Single-pass type II membrane protein</topology>
    </subcellularLocation>
</comment>
<accession>G0JLX9</accession>
<dbReference type="GO" id="GO:0016051">
    <property type="term" value="P:carbohydrate biosynthetic process"/>
    <property type="evidence" value="ECO:0007669"/>
    <property type="project" value="InterPro"/>
</dbReference>
<keyword evidence="3" id="KW-0812">Transmembrane</keyword>
<dbReference type="Pfam" id="PF03567">
    <property type="entry name" value="Sulfotransfer_2"/>
    <property type="match status" value="1"/>
</dbReference>
<protein>
    <recommendedName>
        <fullName evidence="10">Sulfotransferase family protein</fullName>
    </recommendedName>
</protein>
<name>G0JLX9_9PROT</name>
<evidence type="ECO:0000313" key="8">
    <source>
        <dbReference type="EMBL" id="AEM49291.1"/>
    </source>
</evidence>
<evidence type="ECO:0000256" key="2">
    <source>
        <dbReference type="ARBA" id="ARBA00022679"/>
    </source>
</evidence>
<dbReference type="PANTHER" id="PTHR12137:SF54">
    <property type="entry name" value="CARBOHYDRATE SULFOTRANSFERASE"/>
    <property type="match status" value="1"/>
</dbReference>
<evidence type="ECO:0000256" key="1">
    <source>
        <dbReference type="ARBA" id="ARBA00004323"/>
    </source>
</evidence>
<dbReference type="GO" id="GO:0008146">
    <property type="term" value="F:sulfotransferase activity"/>
    <property type="evidence" value="ECO:0007669"/>
    <property type="project" value="InterPro"/>
</dbReference>
<keyword evidence="7" id="KW-0325">Glycoprotein</keyword>
<evidence type="ECO:0000256" key="5">
    <source>
        <dbReference type="ARBA" id="ARBA00023034"/>
    </source>
</evidence>
<dbReference type="eggNOG" id="ENOG5033HGK">
    <property type="taxonomic scope" value="Bacteria"/>
</dbReference>
<dbReference type="InterPro" id="IPR005331">
    <property type="entry name" value="Sulfotransferase"/>
</dbReference>
<dbReference type="EMBL" id="CP002985">
    <property type="protein sequence ID" value="AEM49291.1"/>
    <property type="molecule type" value="Genomic_DNA"/>
</dbReference>
<gene>
    <name evidence="8" type="ORF">Acife_3232</name>
</gene>
<dbReference type="Proteomes" id="UP000009220">
    <property type="component" value="Chromosome"/>
</dbReference>
<keyword evidence="4" id="KW-1133">Transmembrane helix</keyword>
<dbReference type="KEGG" id="afi:Acife_3232"/>
<evidence type="ECO:0000256" key="7">
    <source>
        <dbReference type="ARBA" id="ARBA00023180"/>
    </source>
</evidence>